<evidence type="ECO:0000256" key="1">
    <source>
        <dbReference type="SAM" id="MobiDB-lite"/>
    </source>
</evidence>
<keyword evidence="4" id="KW-1185">Reference proteome</keyword>
<protein>
    <submittedName>
        <fullName evidence="3">Uncharacterized protein</fullName>
    </submittedName>
</protein>
<evidence type="ECO:0000313" key="3">
    <source>
        <dbReference type="EMBL" id="GEN81127.1"/>
    </source>
</evidence>
<evidence type="ECO:0000313" key="4">
    <source>
        <dbReference type="Proteomes" id="UP000321484"/>
    </source>
</evidence>
<feature type="signal peptide" evidence="2">
    <location>
        <begin position="1"/>
        <end position="23"/>
    </location>
</feature>
<dbReference type="Proteomes" id="UP000321484">
    <property type="component" value="Unassembled WGS sequence"/>
</dbReference>
<feature type="chain" id="PRO_5039025469" evidence="2">
    <location>
        <begin position="24"/>
        <end position="142"/>
    </location>
</feature>
<accession>A0A511Z0Z7</accession>
<name>A0A511Z0Z7_9CELL</name>
<dbReference type="AlphaFoldDB" id="A0A511Z0Z7"/>
<sequence>MTTDPRRVLAALALVPVTAGAFAGTVAWAADRPGQTTAADPSQVAAEPGSLAVVAAEAQAAVDAAAALDPRDAAVAAQLEELRTRLAQLQTDLTARQAQAASAAQAAARTSSSSSGAAASAQRRAPAPRPAPPVDTTTRASG</sequence>
<feature type="compositionally biased region" description="Low complexity" evidence="1">
    <location>
        <begin position="95"/>
        <end position="125"/>
    </location>
</feature>
<feature type="region of interest" description="Disordered" evidence="1">
    <location>
        <begin position="93"/>
        <end position="142"/>
    </location>
</feature>
<gene>
    <name evidence="3" type="ORF">AFE02nite_28610</name>
</gene>
<comment type="caution">
    <text evidence="3">The sequence shown here is derived from an EMBL/GenBank/DDBJ whole genome shotgun (WGS) entry which is preliminary data.</text>
</comment>
<dbReference type="EMBL" id="BJYK01000009">
    <property type="protein sequence ID" value="GEN81127.1"/>
    <property type="molecule type" value="Genomic_DNA"/>
</dbReference>
<evidence type="ECO:0000256" key="2">
    <source>
        <dbReference type="SAM" id="SignalP"/>
    </source>
</evidence>
<organism evidence="3 4">
    <name type="scientific">Actinotalea fermentans</name>
    <dbReference type="NCBI Taxonomy" id="43671"/>
    <lineage>
        <taxon>Bacteria</taxon>
        <taxon>Bacillati</taxon>
        <taxon>Actinomycetota</taxon>
        <taxon>Actinomycetes</taxon>
        <taxon>Micrococcales</taxon>
        <taxon>Cellulomonadaceae</taxon>
        <taxon>Actinotalea</taxon>
    </lineage>
</organism>
<proteinExistence type="predicted"/>
<dbReference type="RefSeq" id="WP_186814568.1">
    <property type="nucleotide sequence ID" value="NZ_BJYK01000009.1"/>
</dbReference>
<keyword evidence="2" id="KW-0732">Signal</keyword>
<reference evidence="3 4" key="1">
    <citation type="submission" date="2019-07" db="EMBL/GenBank/DDBJ databases">
        <title>Whole genome shotgun sequence of Actinotalea fermentans NBRC 105374.</title>
        <authorList>
            <person name="Hosoyama A."/>
            <person name="Uohara A."/>
            <person name="Ohji S."/>
            <person name="Ichikawa N."/>
        </authorList>
    </citation>
    <scope>NUCLEOTIDE SEQUENCE [LARGE SCALE GENOMIC DNA]</scope>
    <source>
        <strain evidence="3 4">NBRC 105374</strain>
    </source>
</reference>